<dbReference type="AlphaFoldDB" id="A0A919SN03"/>
<proteinExistence type="predicted"/>
<dbReference type="SUPFAM" id="SSF51905">
    <property type="entry name" value="FAD/NAD(P)-binding domain"/>
    <property type="match status" value="1"/>
</dbReference>
<evidence type="ECO:0000313" key="2">
    <source>
        <dbReference type="EMBL" id="GIM73653.1"/>
    </source>
</evidence>
<feature type="domain" description="FAD-binding" evidence="1">
    <location>
        <begin position="2"/>
        <end position="354"/>
    </location>
</feature>
<accession>A0A919SN03</accession>
<reference evidence="2" key="1">
    <citation type="submission" date="2021-03" db="EMBL/GenBank/DDBJ databases">
        <title>Whole genome shotgun sequence of Actinoplanes consettensis NBRC 14913.</title>
        <authorList>
            <person name="Komaki H."/>
            <person name="Tamura T."/>
        </authorList>
    </citation>
    <scope>NUCLEOTIDE SEQUENCE</scope>
    <source>
        <strain evidence="2">NBRC 14913</strain>
    </source>
</reference>
<evidence type="ECO:0000259" key="1">
    <source>
        <dbReference type="Pfam" id="PF01494"/>
    </source>
</evidence>
<dbReference type="PANTHER" id="PTHR43422:SF3">
    <property type="entry name" value="THIAMINE THIAZOLE SYNTHASE"/>
    <property type="match status" value="1"/>
</dbReference>
<dbReference type="RefSeq" id="WP_212998396.1">
    <property type="nucleotide sequence ID" value="NZ_BAAATW010000012.1"/>
</dbReference>
<sequence length="440" mass="45804">MTSAVVLGGGFAGVLAARVLAGHADAVTVIESGRYPQTPGARPGVPQAHHNHVLVTGGARALDELIPGTVAALLAAGAHRRGLTGDALILSAEGWFRRHETGAFAISCSRWLLDHVVRGRALADPRVTVREGHRALRLTTTGDRVTGVVVAGPDGRAEEIPADLVVDATGRRSPARRWLPGVEESVVDCGLAYSTRVYQAPAGLSRGMPAIMLHPRTTAGREGHGATLFPIERGRWIVTLTGTRGNIPPVDAAGFAACLAALGSPIVADVLAGARPIGTPRPYRATANHRRHFERRRTGGFLVLGDALVATNPVYSLGMSVAALSALRLDGALAEHGLHAAPALQEAVAAEADRAWRMAVAKDDPAPATVPAPLRALIGRSLLGSPALIGELFRNQTLLDPAPGGFAPLAGNPPPLLSTGDAVAQFPRLGDWYSATRRAT</sequence>
<dbReference type="InterPro" id="IPR036188">
    <property type="entry name" value="FAD/NAD-bd_sf"/>
</dbReference>
<protein>
    <recommendedName>
        <fullName evidence="1">FAD-binding domain-containing protein</fullName>
    </recommendedName>
</protein>
<dbReference type="Proteomes" id="UP000680865">
    <property type="component" value="Unassembled WGS sequence"/>
</dbReference>
<organism evidence="2 3">
    <name type="scientific">Winogradskya consettensis</name>
    <dbReference type="NCBI Taxonomy" id="113560"/>
    <lineage>
        <taxon>Bacteria</taxon>
        <taxon>Bacillati</taxon>
        <taxon>Actinomycetota</taxon>
        <taxon>Actinomycetes</taxon>
        <taxon>Micromonosporales</taxon>
        <taxon>Micromonosporaceae</taxon>
        <taxon>Winogradskya</taxon>
    </lineage>
</organism>
<name>A0A919SN03_9ACTN</name>
<dbReference type="PRINTS" id="PR00420">
    <property type="entry name" value="RNGMNOXGNASE"/>
</dbReference>
<dbReference type="Gene3D" id="3.50.50.60">
    <property type="entry name" value="FAD/NAD(P)-binding domain"/>
    <property type="match status" value="1"/>
</dbReference>
<dbReference type="Pfam" id="PF01494">
    <property type="entry name" value="FAD_binding_3"/>
    <property type="match status" value="1"/>
</dbReference>
<dbReference type="EMBL" id="BOQP01000017">
    <property type="protein sequence ID" value="GIM73653.1"/>
    <property type="molecule type" value="Genomic_DNA"/>
</dbReference>
<keyword evidence="3" id="KW-1185">Reference proteome</keyword>
<dbReference type="InterPro" id="IPR002938">
    <property type="entry name" value="FAD-bd"/>
</dbReference>
<gene>
    <name evidence="2" type="ORF">Aco04nite_36400</name>
</gene>
<dbReference type="GO" id="GO:0071949">
    <property type="term" value="F:FAD binding"/>
    <property type="evidence" value="ECO:0007669"/>
    <property type="project" value="InterPro"/>
</dbReference>
<comment type="caution">
    <text evidence="2">The sequence shown here is derived from an EMBL/GenBank/DDBJ whole genome shotgun (WGS) entry which is preliminary data.</text>
</comment>
<evidence type="ECO:0000313" key="3">
    <source>
        <dbReference type="Proteomes" id="UP000680865"/>
    </source>
</evidence>
<dbReference type="PANTHER" id="PTHR43422">
    <property type="entry name" value="THIAMINE THIAZOLE SYNTHASE"/>
    <property type="match status" value="1"/>
</dbReference>